<dbReference type="Proteomes" id="UP001364695">
    <property type="component" value="Unassembled WGS sequence"/>
</dbReference>
<evidence type="ECO:0000313" key="1">
    <source>
        <dbReference type="EMBL" id="MEJ7139001.1"/>
    </source>
</evidence>
<accession>A0ACC6P468</accession>
<organism evidence="1 2">
    <name type="scientific">Amphibiibacter pelophylacis</name>
    <dbReference type="NCBI Taxonomy" id="1799477"/>
    <lineage>
        <taxon>Bacteria</taxon>
        <taxon>Pseudomonadati</taxon>
        <taxon>Pseudomonadota</taxon>
        <taxon>Betaproteobacteria</taxon>
        <taxon>Burkholderiales</taxon>
        <taxon>Sphaerotilaceae</taxon>
        <taxon>Amphibiibacter</taxon>
    </lineage>
</organism>
<reference evidence="1" key="1">
    <citation type="submission" date="2023-10" db="EMBL/GenBank/DDBJ databases">
        <title>Amphibacter perezi, gen. nov., sp. nov. a novel taxa of the family Comamonadaceae, class Betaproteobacteria isolated from the skin microbiota of Pelophylax perezi from different populations.</title>
        <authorList>
            <person name="Costa S."/>
            <person name="Proenca D.N."/>
            <person name="Lopes I."/>
            <person name="Morais P.V."/>
        </authorList>
    </citation>
    <scope>NUCLEOTIDE SEQUENCE</scope>
    <source>
        <strain evidence="1">SL12-8</strain>
    </source>
</reference>
<gene>
    <name evidence="1" type="ORF">RV045_11260</name>
</gene>
<protein>
    <submittedName>
        <fullName evidence="1">Methyltransferase domain-containing protein</fullName>
    </submittedName>
</protein>
<keyword evidence="2" id="KW-1185">Reference proteome</keyword>
<name>A0ACC6P468_9BURK</name>
<sequence>MSPLAFLHTALRHFQTTGSVAPSSRYLCRHIVASAQLTPDSRVLEVGPGNGVITRHYLPHLSDPAQATLVEINPVFCGILRRDPALRGAHVIGAGVETLPADSLEPAADVIISSVPFYSLPPSVREDISQQYARLLRPGQLWVQYTYSPNPGFFRRQPGFHLVSSHLVLRNVPPARVLVLRRT</sequence>
<dbReference type="EMBL" id="JAWDIE010000018">
    <property type="protein sequence ID" value="MEJ7139001.1"/>
    <property type="molecule type" value="Genomic_DNA"/>
</dbReference>
<proteinExistence type="predicted"/>
<evidence type="ECO:0000313" key="2">
    <source>
        <dbReference type="Proteomes" id="UP001364695"/>
    </source>
</evidence>
<comment type="caution">
    <text evidence="1">The sequence shown here is derived from an EMBL/GenBank/DDBJ whole genome shotgun (WGS) entry which is preliminary data.</text>
</comment>
<keyword evidence="1" id="KW-0489">Methyltransferase</keyword>
<keyword evidence="1" id="KW-0808">Transferase</keyword>